<dbReference type="STRING" id="1962263.BS637_00615"/>
<evidence type="ECO:0008006" key="6">
    <source>
        <dbReference type="Google" id="ProtNLM"/>
    </source>
</evidence>
<dbReference type="EMBL" id="MRAD01000001">
    <property type="protein sequence ID" value="OOO63560.1"/>
    <property type="molecule type" value="Genomic_DNA"/>
</dbReference>
<accession>A0A1S9IHB3</accession>
<organism evidence="3 5">
    <name type="scientific">Clostridium tepidum</name>
    <dbReference type="NCBI Taxonomy" id="1962263"/>
    <lineage>
        <taxon>Bacteria</taxon>
        <taxon>Bacillati</taxon>
        <taxon>Bacillota</taxon>
        <taxon>Clostridia</taxon>
        <taxon>Eubacteriales</taxon>
        <taxon>Clostridiaceae</taxon>
        <taxon>Clostridium</taxon>
    </lineage>
</organism>
<name>A0A1S9IHB3_9CLOT</name>
<keyword evidence="1" id="KW-0812">Transmembrane</keyword>
<gene>
    <name evidence="2" type="ORF">BS637_00615</name>
    <name evidence="3" type="ORF">BS638_01165</name>
</gene>
<dbReference type="SUPFAM" id="SSF50952">
    <property type="entry name" value="Soluble quinoprotein glucose dehydrogenase"/>
    <property type="match status" value="1"/>
</dbReference>
<protein>
    <recommendedName>
        <fullName evidence="6">Glucose/Sorbosone dehydrogenase domain-containing protein</fullName>
    </recommendedName>
</protein>
<proteinExistence type="predicted"/>
<keyword evidence="4" id="KW-1185">Reference proteome</keyword>
<reference evidence="2 4" key="1">
    <citation type="submission" date="2016-12" db="EMBL/GenBank/DDBJ databases">
        <title>Clostridium tepidum sp. nov., a close relative of Clostridium sporogenes and Clostridium botulinum Group I.</title>
        <authorList>
            <person name="Dobritsa A.P."/>
            <person name="Kutumbaka K."/>
            <person name="Werner K."/>
            <person name="Samadpour M."/>
        </authorList>
    </citation>
    <scope>NUCLEOTIDE SEQUENCE [LARGE SCALE GENOMIC DNA]</scope>
    <source>
        <strain evidence="2 4">PE</strain>
    </source>
</reference>
<feature type="transmembrane region" description="Helical" evidence="1">
    <location>
        <begin position="7"/>
        <end position="26"/>
    </location>
</feature>
<dbReference type="AlphaFoldDB" id="A0A1S9IHB3"/>
<evidence type="ECO:0000313" key="5">
    <source>
        <dbReference type="Proteomes" id="UP000190256"/>
    </source>
</evidence>
<evidence type="ECO:0000313" key="3">
    <source>
        <dbReference type="EMBL" id="OOO69709.1"/>
    </source>
</evidence>
<reference evidence="3 5" key="2">
    <citation type="submission" date="2016-12" db="EMBL/GenBank/DDBJ databases">
        <title>Clostridium tepidum sp. nov., a close relative of Clostridium sporogenes and Clostridium botulinum Group I.</title>
        <authorList>
            <person name="Dobritsa A.P."/>
            <person name="Kutumbaka K.K."/>
            <person name="Werner K."/>
            <person name="Wiedmann M."/>
            <person name="Asmus A."/>
            <person name="Samadpour M."/>
        </authorList>
    </citation>
    <scope>NUCLEOTIDE SEQUENCE [LARGE SCALE GENOMIC DNA]</scope>
    <source>
        <strain evidence="3 5">IEH 97212</strain>
    </source>
</reference>
<dbReference type="InterPro" id="IPR011042">
    <property type="entry name" value="6-blade_b-propeller_TolB-like"/>
</dbReference>
<keyword evidence="1" id="KW-1133">Transmembrane helix</keyword>
<dbReference type="InterPro" id="IPR011041">
    <property type="entry name" value="Quinoprot_gluc/sorb_DH_b-prop"/>
</dbReference>
<dbReference type="OrthoDB" id="9770043at2"/>
<dbReference type="RefSeq" id="WP_078022550.1">
    <property type="nucleotide sequence ID" value="NZ_JADPGM010000003.1"/>
</dbReference>
<comment type="caution">
    <text evidence="3">The sequence shown here is derived from an EMBL/GenBank/DDBJ whole genome shotgun (WGS) entry which is preliminary data.</text>
</comment>
<evidence type="ECO:0000256" key="1">
    <source>
        <dbReference type="SAM" id="Phobius"/>
    </source>
</evidence>
<dbReference type="Gene3D" id="2.120.10.30">
    <property type="entry name" value="TolB, C-terminal domain"/>
    <property type="match status" value="1"/>
</dbReference>
<dbReference type="Proteomes" id="UP000190256">
    <property type="component" value="Unassembled WGS sequence"/>
</dbReference>
<keyword evidence="1" id="KW-0472">Membrane</keyword>
<sequence>MKKIIKSLTVICLVGILSFIITKHYYQNNDNIKLYNDKIKCNLKYKGLKGARDFALDEEGNYYIAFKNKIQFIDVNGKSYDILNKEKLNINSLAYRDKYLYFTSNNELYLYDIEKGTEKILINNLPNIGDYNKSLIAIKDNYLYLTIGAATNSAVVGKDNKWISSSPFFSDLSPYSLTLNGRNFGDKGTGAFSAYGTKAVRGQRVPKHFPGNSSIIIYNLKNGYMETYAWGIRNFKGIDFNSKGKILVSIGGMEFRGDRPVKGDRDYIYEINKGVWYGWPDYSGGDPINSPRFKGKNNKPIGFVLDNHPSRNPPAPLYQHKTLNSLETIAVDYNGNIFSKDSIIFYEKNEKTLYSLDNLGIIKKEVAFEKANIESMKVFNKNLIILDNNKGYLYIINKGN</sequence>
<evidence type="ECO:0000313" key="4">
    <source>
        <dbReference type="Proteomes" id="UP000190206"/>
    </source>
</evidence>
<evidence type="ECO:0000313" key="2">
    <source>
        <dbReference type="EMBL" id="OOO63560.1"/>
    </source>
</evidence>
<dbReference type="Proteomes" id="UP000190206">
    <property type="component" value="Unassembled WGS sequence"/>
</dbReference>
<dbReference type="EMBL" id="MRAE01000002">
    <property type="protein sequence ID" value="OOO69709.1"/>
    <property type="molecule type" value="Genomic_DNA"/>
</dbReference>